<protein>
    <recommendedName>
        <fullName evidence="1">RNase H type-1 domain-containing protein</fullName>
    </recommendedName>
</protein>
<dbReference type="EMBL" id="RDQH01000332">
    <property type="protein sequence ID" value="RXH95540.1"/>
    <property type="molecule type" value="Genomic_DNA"/>
</dbReference>
<dbReference type="InterPro" id="IPR012337">
    <property type="entry name" value="RNaseH-like_sf"/>
</dbReference>
<dbReference type="Proteomes" id="UP000290289">
    <property type="component" value="Chromosome 6"/>
</dbReference>
<dbReference type="PANTHER" id="PTHR47074">
    <property type="entry name" value="BNAC02G40300D PROTEIN"/>
    <property type="match status" value="1"/>
</dbReference>
<dbReference type="InterPro" id="IPR044730">
    <property type="entry name" value="RNase_H-like_dom_plant"/>
</dbReference>
<evidence type="ECO:0000259" key="1">
    <source>
        <dbReference type="Pfam" id="PF13456"/>
    </source>
</evidence>
<dbReference type="InterPro" id="IPR002156">
    <property type="entry name" value="RNaseH_domain"/>
</dbReference>
<keyword evidence="3" id="KW-1185">Reference proteome</keyword>
<sequence>MIKINVDASWKADASVGYVGVVRDSRKMLEGRKGVHASSATVVAAFAVLEGCLLAQQSNYYQIVVESDYKQIISYLNGGCRFQNCIWSKVVRSVNEVAKFVARFSGVEMSDSV</sequence>
<dbReference type="InterPro" id="IPR036397">
    <property type="entry name" value="RNaseH_sf"/>
</dbReference>
<dbReference type="InterPro" id="IPR052929">
    <property type="entry name" value="RNase_H-like_EbsB-rel"/>
</dbReference>
<dbReference type="GO" id="GO:0003676">
    <property type="term" value="F:nucleic acid binding"/>
    <property type="evidence" value="ECO:0007669"/>
    <property type="project" value="InterPro"/>
</dbReference>
<evidence type="ECO:0000313" key="3">
    <source>
        <dbReference type="Proteomes" id="UP000290289"/>
    </source>
</evidence>
<reference evidence="2 3" key="1">
    <citation type="submission" date="2018-10" db="EMBL/GenBank/DDBJ databases">
        <title>A high-quality apple genome assembly.</title>
        <authorList>
            <person name="Hu J."/>
        </authorList>
    </citation>
    <scope>NUCLEOTIDE SEQUENCE [LARGE SCALE GENOMIC DNA]</scope>
    <source>
        <strain evidence="3">cv. HFTH1</strain>
        <tissue evidence="2">Young leaf</tissue>
    </source>
</reference>
<dbReference type="Pfam" id="PF13456">
    <property type="entry name" value="RVT_3"/>
    <property type="match status" value="1"/>
</dbReference>
<evidence type="ECO:0000313" key="2">
    <source>
        <dbReference type="EMBL" id="RXH95540.1"/>
    </source>
</evidence>
<organism evidence="2 3">
    <name type="scientific">Malus domestica</name>
    <name type="common">Apple</name>
    <name type="synonym">Pyrus malus</name>
    <dbReference type="NCBI Taxonomy" id="3750"/>
    <lineage>
        <taxon>Eukaryota</taxon>
        <taxon>Viridiplantae</taxon>
        <taxon>Streptophyta</taxon>
        <taxon>Embryophyta</taxon>
        <taxon>Tracheophyta</taxon>
        <taxon>Spermatophyta</taxon>
        <taxon>Magnoliopsida</taxon>
        <taxon>eudicotyledons</taxon>
        <taxon>Gunneridae</taxon>
        <taxon>Pentapetalae</taxon>
        <taxon>rosids</taxon>
        <taxon>fabids</taxon>
        <taxon>Rosales</taxon>
        <taxon>Rosaceae</taxon>
        <taxon>Amygdaloideae</taxon>
        <taxon>Maleae</taxon>
        <taxon>Malus</taxon>
    </lineage>
</organism>
<feature type="domain" description="RNase H type-1" evidence="1">
    <location>
        <begin position="5"/>
        <end position="99"/>
    </location>
</feature>
<dbReference type="AlphaFoldDB" id="A0A498JJ20"/>
<proteinExistence type="predicted"/>
<gene>
    <name evidence="2" type="ORF">DVH24_008040</name>
</gene>
<name>A0A498JJ20_MALDO</name>
<dbReference type="SUPFAM" id="SSF53098">
    <property type="entry name" value="Ribonuclease H-like"/>
    <property type="match status" value="1"/>
</dbReference>
<dbReference type="PANTHER" id="PTHR47074:SF73">
    <property type="entry name" value="OS04G0448401 PROTEIN"/>
    <property type="match status" value="1"/>
</dbReference>
<comment type="caution">
    <text evidence="2">The sequence shown here is derived from an EMBL/GenBank/DDBJ whole genome shotgun (WGS) entry which is preliminary data.</text>
</comment>
<dbReference type="Gene3D" id="3.30.420.10">
    <property type="entry name" value="Ribonuclease H-like superfamily/Ribonuclease H"/>
    <property type="match status" value="1"/>
</dbReference>
<dbReference type="GO" id="GO:0004523">
    <property type="term" value="F:RNA-DNA hybrid ribonuclease activity"/>
    <property type="evidence" value="ECO:0007669"/>
    <property type="project" value="InterPro"/>
</dbReference>
<dbReference type="CDD" id="cd06222">
    <property type="entry name" value="RNase_H_like"/>
    <property type="match status" value="1"/>
</dbReference>
<accession>A0A498JJ20</accession>